<accession>A0A6I4NT30</accession>
<dbReference type="Gene3D" id="3.40.630.30">
    <property type="match status" value="1"/>
</dbReference>
<dbReference type="Proteomes" id="UP000438182">
    <property type="component" value="Unassembled WGS sequence"/>
</dbReference>
<gene>
    <name evidence="4" type="ORF">GB864_01755</name>
</gene>
<dbReference type="InterPro" id="IPR000182">
    <property type="entry name" value="GNAT_dom"/>
</dbReference>
<comment type="caution">
    <text evidence="4">The sequence shown here is derived from an EMBL/GenBank/DDBJ whole genome shotgun (WGS) entry which is preliminary data.</text>
</comment>
<dbReference type="InterPro" id="IPR050832">
    <property type="entry name" value="Bact_Acetyltransf"/>
</dbReference>
<keyword evidence="1 4" id="KW-0808">Transferase</keyword>
<name>A0A6I4NT30_9MICO</name>
<evidence type="ECO:0000259" key="3">
    <source>
        <dbReference type="PROSITE" id="PS51186"/>
    </source>
</evidence>
<dbReference type="PANTHER" id="PTHR43877">
    <property type="entry name" value="AMINOALKYLPHOSPHONATE N-ACETYLTRANSFERASE-RELATED-RELATED"/>
    <property type="match status" value="1"/>
</dbReference>
<evidence type="ECO:0000313" key="4">
    <source>
        <dbReference type="EMBL" id="MWB97291.1"/>
    </source>
</evidence>
<keyword evidence="5" id="KW-1185">Reference proteome</keyword>
<dbReference type="GO" id="GO:0016747">
    <property type="term" value="F:acyltransferase activity, transferring groups other than amino-acyl groups"/>
    <property type="evidence" value="ECO:0007669"/>
    <property type="project" value="InterPro"/>
</dbReference>
<proteinExistence type="predicted"/>
<evidence type="ECO:0000313" key="5">
    <source>
        <dbReference type="Proteomes" id="UP000438182"/>
    </source>
</evidence>
<evidence type="ECO:0000256" key="2">
    <source>
        <dbReference type="ARBA" id="ARBA00023315"/>
    </source>
</evidence>
<keyword evidence="2" id="KW-0012">Acyltransferase</keyword>
<dbReference type="RefSeq" id="WP_160422621.1">
    <property type="nucleotide sequence ID" value="NZ_WSTA01000004.1"/>
</dbReference>
<evidence type="ECO:0000256" key="1">
    <source>
        <dbReference type="ARBA" id="ARBA00022679"/>
    </source>
</evidence>
<feature type="domain" description="N-acetyltransferase" evidence="3">
    <location>
        <begin position="9"/>
        <end position="162"/>
    </location>
</feature>
<dbReference type="AlphaFoldDB" id="A0A6I4NT30"/>
<protein>
    <submittedName>
        <fullName evidence="4">GNAT family N-acetyltransferase</fullName>
    </submittedName>
</protein>
<dbReference type="EMBL" id="WSTA01000004">
    <property type="protein sequence ID" value="MWB97291.1"/>
    <property type="molecule type" value="Genomic_DNA"/>
</dbReference>
<dbReference type="SUPFAM" id="SSF55729">
    <property type="entry name" value="Acyl-CoA N-acyltransferases (Nat)"/>
    <property type="match status" value="1"/>
</dbReference>
<dbReference type="Pfam" id="PF13508">
    <property type="entry name" value="Acetyltransf_7"/>
    <property type="match status" value="1"/>
</dbReference>
<dbReference type="PROSITE" id="PS51186">
    <property type="entry name" value="GNAT"/>
    <property type="match status" value="1"/>
</dbReference>
<sequence length="162" mass="17470">MPDAPVPAFTVRAAVPADAEAISDVRIASWRVAYAGMLSAAFLADLPDTAAIWRGAIERGHHVPVAELDGRVVGFAVARPCGDEHPVRDTELGLLYTLPETYGTGLGAALLDAALDGRPASLWVAERNVRAIAFYRKHGFEPDGERVIDPEIEDLAEIRMVR</sequence>
<dbReference type="InterPro" id="IPR016181">
    <property type="entry name" value="Acyl_CoA_acyltransferase"/>
</dbReference>
<reference evidence="4 5" key="1">
    <citation type="submission" date="2019-12" db="EMBL/GenBank/DDBJ databases">
        <authorList>
            <person name="Kim Y.S."/>
        </authorList>
    </citation>
    <scope>NUCLEOTIDE SEQUENCE [LARGE SCALE GENOMIC DNA]</scope>
    <source>
        <strain evidence="4 5">MMS17-SY077</strain>
    </source>
</reference>
<organism evidence="4 5">
    <name type="scientific">Agromyces seonyuensis</name>
    <dbReference type="NCBI Taxonomy" id="2662446"/>
    <lineage>
        <taxon>Bacteria</taxon>
        <taxon>Bacillati</taxon>
        <taxon>Actinomycetota</taxon>
        <taxon>Actinomycetes</taxon>
        <taxon>Micrococcales</taxon>
        <taxon>Microbacteriaceae</taxon>
        <taxon>Agromyces</taxon>
    </lineage>
</organism>